<dbReference type="OrthoDB" id="1680837at2"/>
<keyword evidence="1" id="KW-0472">Membrane</keyword>
<protein>
    <submittedName>
        <fullName evidence="2">Uncharacterized protein</fullName>
    </submittedName>
</protein>
<evidence type="ECO:0000256" key="1">
    <source>
        <dbReference type="SAM" id="Phobius"/>
    </source>
</evidence>
<keyword evidence="3" id="KW-1185">Reference proteome</keyword>
<name>F7NML8_9FIRM</name>
<feature type="transmembrane region" description="Helical" evidence="1">
    <location>
        <begin position="21"/>
        <end position="42"/>
    </location>
</feature>
<dbReference type="Proteomes" id="UP000003240">
    <property type="component" value="Unassembled WGS sequence"/>
</dbReference>
<sequence>MQDNTQDQILTDVSQITRKNVMVIGIAIMAFALLLALSLYKWFFSNIRQPIEVFFHLMFISVLLERAQAQYIVEMDQTVLRFRKKSLLGRAKHEVPYHNILGIYRYHPQLLGVIKFRRTYRMNSSLDNRIVWVLAYETMGDKGKKENRRIFFKASEPILAALAEKLPTRVKISEQQVVMEALQRDPNWGKE</sequence>
<organism evidence="2 3">
    <name type="scientific">Acetonema longum DSM 6540</name>
    <dbReference type="NCBI Taxonomy" id="1009370"/>
    <lineage>
        <taxon>Bacteria</taxon>
        <taxon>Bacillati</taxon>
        <taxon>Bacillota</taxon>
        <taxon>Negativicutes</taxon>
        <taxon>Acetonemataceae</taxon>
        <taxon>Acetonema</taxon>
    </lineage>
</organism>
<evidence type="ECO:0000313" key="2">
    <source>
        <dbReference type="EMBL" id="EGO62710.1"/>
    </source>
</evidence>
<keyword evidence="1" id="KW-0812">Transmembrane</keyword>
<reference evidence="2 3" key="1">
    <citation type="journal article" date="2011" name="EMBO J.">
        <title>Structural diversity of bacterial flagellar motors.</title>
        <authorList>
            <person name="Chen S."/>
            <person name="Beeby M."/>
            <person name="Murphy G.E."/>
            <person name="Leadbetter J.R."/>
            <person name="Hendrixson D.R."/>
            <person name="Briegel A."/>
            <person name="Li Z."/>
            <person name="Shi J."/>
            <person name="Tocheva E.I."/>
            <person name="Muller A."/>
            <person name="Dobro M.J."/>
            <person name="Jensen G.J."/>
        </authorList>
    </citation>
    <scope>NUCLEOTIDE SEQUENCE [LARGE SCALE GENOMIC DNA]</scope>
    <source>
        <strain evidence="2 3">DSM 6540</strain>
    </source>
</reference>
<comment type="caution">
    <text evidence="2">The sequence shown here is derived from an EMBL/GenBank/DDBJ whole genome shotgun (WGS) entry which is preliminary data.</text>
</comment>
<keyword evidence="1" id="KW-1133">Transmembrane helix</keyword>
<gene>
    <name evidence="2" type="ORF">ALO_16746</name>
</gene>
<dbReference type="EMBL" id="AFGF01000178">
    <property type="protein sequence ID" value="EGO62710.1"/>
    <property type="molecule type" value="Genomic_DNA"/>
</dbReference>
<evidence type="ECO:0000313" key="3">
    <source>
        <dbReference type="Proteomes" id="UP000003240"/>
    </source>
</evidence>
<dbReference type="RefSeq" id="WP_004097834.1">
    <property type="nucleotide sequence ID" value="NZ_AFGF01000178.1"/>
</dbReference>
<dbReference type="AlphaFoldDB" id="F7NML8"/>
<proteinExistence type="predicted"/>
<accession>F7NML8</accession>
<dbReference type="eggNOG" id="ENOG5032VAX">
    <property type="taxonomic scope" value="Bacteria"/>
</dbReference>